<evidence type="ECO:0000313" key="5">
    <source>
        <dbReference type="EMBL" id="MBQ0933382.1"/>
    </source>
</evidence>
<keyword evidence="6" id="KW-1185">Reference proteome</keyword>
<evidence type="ECO:0000313" key="6">
    <source>
        <dbReference type="Proteomes" id="UP000676246"/>
    </source>
</evidence>
<keyword evidence="1" id="KW-0805">Transcription regulation</keyword>
<dbReference type="InterPro" id="IPR020449">
    <property type="entry name" value="Tscrpt_reg_AraC-type_HTH"/>
</dbReference>
<keyword evidence="3" id="KW-0804">Transcription</keyword>
<dbReference type="PANTHER" id="PTHR46796:SF6">
    <property type="entry name" value="ARAC SUBFAMILY"/>
    <property type="match status" value="1"/>
</dbReference>
<dbReference type="PANTHER" id="PTHR46796">
    <property type="entry name" value="HTH-TYPE TRANSCRIPTIONAL ACTIVATOR RHAS-RELATED"/>
    <property type="match status" value="1"/>
</dbReference>
<dbReference type="SMART" id="SM00342">
    <property type="entry name" value="HTH_ARAC"/>
    <property type="match status" value="1"/>
</dbReference>
<dbReference type="PRINTS" id="PR00032">
    <property type="entry name" value="HTHARAC"/>
</dbReference>
<organism evidence="5 6">
    <name type="scientific">Ideonella alba</name>
    <dbReference type="NCBI Taxonomy" id="2824118"/>
    <lineage>
        <taxon>Bacteria</taxon>
        <taxon>Pseudomonadati</taxon>
        <taxon>Pseudomonadota</taxon>
        <taxon>Betaproteobacteria</taxon>
        <taxon>Burkholderiales</taxon>
        <taxon>Sphaerotilaceae</taxon>
        <taxon>Ideonella</taxon>
    </lineage>
</organism>
<dbReference type="AlphaFoldDB" id="A0A940YBA8"/>
<comment type="caution">
    <text evidence="5">The sequence shown here is derived from an EMBL/GenBank/DDBJ whole genome shotgun (WGS) entry which is preliminary data.</text>
</comment>
<evidence type="ECO:0000256" key="2">
    <source>
        <dbReference type="ARBA" id="ARBA00023125"/>
    </source>
</evidence>
<name>A0A940YBA8_9BURK</name>
<evidence type="ECO:0000256" key="1">
    <source>
        <dbReference type="ARBA" id="ARBA00023015"/>
    </source>
</evidence>
<dbReference type="Proteomes" id="UP000676246">
    <property type="component" value="Unassembled WGS sequence"/>
</dbReference>
<dbReference type="Gene3D" id="1.10.10.60">
    <property type="entry name" value="Homeodomain-like"/>
    <property type="match status" value="1"/>
</dbReference>
<dbReference type="SUPFAM" id="SSF46689">
    <property type="entry name" value="Homeodomain-like"/>
    <property type="match status" value="1"/>
</dbReference>
<sequence>MTTDEVALRERVPFWQDWIRRVFCGLESDVYGDSVIDARLASAQAGPVVLTRLEAGRHRVMRDARIVRSNDSGFLKIVAPQKGRAGVVQQGRTAWVGPGEWSIYDTTDTYAVENPERVEHLIVMLPKADLAERGLPLAELVARPMNGRAGVGRLALEAMRSAYQELPQLSPDTARGVGESITQLVHLALLDLAGRGTAISQREALRDRIKHLVARRLGDPRLGVDDIAGSLQCSRRQLYNAFADEPEGVAGYLLRERLEAVRRDLADPAQVNRSITDIAMDRGFNSLAHFSRVFAQRYGVPPSVYRRLGYGQTVMVR</sequence>
<dbReference type="InterPro" id="IPR050204">
    <property type="entry name" value="AraC_XylS_family_regulators"/>
</dbReference>
<feature type="domain" description="HTH araC/xylS-type" evidence="4">
    <location>
        <begin position="207"/>
        <end position="308"/>
    </location>
</feature>
<dbReference type="InterPro" id="IPR009057">
    <property type="entry name" value="Homeodomain-like_sf"/>
</dbReference>
<dbReference type="InterPro" id="IPR035418">
    <property type="entry name" value="AraC-bd_2"/>
</dbReference>
<dbReference type="Pfam" id="PF14525">
    <property type="entry name" value="AraC_binding_2"/>
    <property type="match status" value="1"/>
</dbReference>
<dbReference type="InterPro" id="IPR018060">
    <property type="entry name" value="HTH_AraC"/>
</dbReference>
<dbReference type="PROSITE" id="PS00041">
    <property type="entry name" value="HTH_ARAC_FAMILY_1"/>
    <property type="match status" value="1"/>
</dbReference>
<dbReference type="Pfam" id="PF12833">
    <property type="entry name" value="HTH_18"/>
    <property type="match status" value="1"/>
</dbReference>
<dbReference type="GO" id="GO:0043565">
    <property type="term" value="F:sequence-specific DNA binding"/>
    <property type="evidence" value="ECO:0007669"/>
    <property type="project" value="InterPro"/>
</dbReference>
<proteinExistence type="predicted"/>
<dbReference type="GO" id="GO:0003700">
    <property type="term" value="F:DNA-binding transcription factor activity"/>
    <property type="evidence" value="ECO:0007669"/>
    <property type="project" value="InterPro"/>
</dbReference>
<dbReference type="PROSITE" id="PS01124">
    <property type="entry name" value="HTH_ARAC_FAMILY_2"/>
    <property type="match status" value="1"/>
</dbReference>
<keyword evidence="2" id="KW-0238">DNA-binding</keyword>
<dbReference type="EMBL" id="JAGQDD010000028">
    <property type="protein sequence ID" value="MBQ0933382.1"/>
    <property type="molecule type" value="Genomic_DNA"/>
</dbReference>
<gene>
    <name evidence="5" type="ORF">KAK03_23150</name>
</gene>
<accession>A0A940YBA8</accession>
<dbReference type="InterPro" id="IPR018062">
    <property type="entry name" value="HTH_AraC-typ_CS"/>
</dbReference>
<protein>
    <submittedName>
        <fullName evidence="5">AraC family transcriptional regulator</fullName>
    </submittedName>
</protein>
<reference evidence="5 6" key="1">
    <citation type="submission" date="2021-04" db="EMBL/GenBank/DDBJ databases">
        <title>The genome sequence of Ideonella sp. 3Y2.</title>
        <authorList>
            <person name="Liu Y."/>
        </authorList>
    </citation>
    <scope>NUCLEOTIDE SEQUENCE [LARGE SCALE GENOMIC DNA]</scope>
    <source>
        <strain evidence="5 6">3Y2</strain>
    </source>
</reference>
<evidence type="ECO:0000256" key="3">
    <source>
        <dbReference type="ARBA" id="ARBA00023163"/>
    </source>
</evidence>
<evidence type="ECO:0000259" key="4">
    <source>
        <dbReference type="PROSITE" id="PS01124"/>
    </source>
</evidence>